<dbReference type="AlphaFoldDB" id="A0A6G5QKN9"/>
<dbReference type="FunFam" id="2.40.33.10:FF:000001">
    <property type="entry name" value="Pyruvate kinase"/>
    <property type="match status" value="1"/>
</dbReference>
<dbReference type="PRINTS" id="PR01050">
    <property type="entry name" value="PYRUVTKNASE"/>
</dbReference>
<feature type="domain" description="Pyruvate kinase barrel" evidence="14">
    <location>
        <begin position="3"/>
        <end position="326"/>
    </location>
</feature>
<evidence type="ECO:0000256" key="9">
    <source>
        <dbReference type="ARBA" id="ARBA00022842"/>
    </source>
</evidence>
<comment type="similarity">
    <text evidence="2 13">Belongs to the pyruvate kinase family.</text>
</comment>
<dbReference type="InterPro" id="IPR015806">
    <property type="entry name" value="Pyrv_Knase_insert_dom_sf"/>
</dbReference>
<evidence type="ECO:0000313" key="16">
    <source>
        <dbReference type="EMBL" id="QCD46147.1"/>
    </source>
</evidence>
<evidence type="ECO:0000313" key="17">
    <source>
        <dbReference type="Proteomes" id="UP000502377"/>
    </source>
</evidence>
<accession>A0A6G5QKN9</accession>
<dbReference type="GO" id="GO:0004743">
    <property type="term" value="F:pyruvate kinase activity"/>
    <property type="evidence" value="ECO:0007669"/>
    <property type="project" value="UniProtKB-UniRule"/>
</dbReference>
<name>A0A6G5QKN9_CAMRE</name>
<dbReference type="InterPro" id="IPR040442">
    <property type="entry name" value="Pyrv_kinase-like_dom_sf"/>
</dbReference>
<keyword evidence="4 13" id="KW-0808">Transferase</keyword>
<evidence type="ECO:0000259" key="14">
    <source>
        <dbReference type="Pfam" id="PF00224"/>
    </source>
</evidence>
<evidence type="ECO:0000256" key="6">
    <source>
        <dbReference type="ARBA" id="ARBA00022741"/>
    </source>
</evidence>
<reference evidence="16 17" key="1">
    <citation type="submission" date="2016-07" db="EMBL/GenBank/DDBJ databases">
        <title>Comparative genomics of the Campylobacter concisus group.</title>
        <authorList>
            <person name="Miller W.G."/>
            <person name="Yee E."/>
            <person name="Chapman M.H."/>
            <person name="Huynh S."/>
            <person name="Bono J.L."/>
            <person name="On S.L.W."/>
            <person name="StLeger J."/>
            <person name="Foster G."/>
            <person name="Parker C.T."/>
        </authorList>
    </citation>
    <scope>NUCLEOTIDE SEQUENCE [LARGE SCALE GENOMIC DNA]</scope>
    <source>
        <strain evidence="16 17">ATCC 33238</strain>
    </source>
</reference>
<evidence type="ECO:0000256" key="2">
    <source>
        <dbReference type="ARBA" id="ARBA00008663"/>
    </source>
</evidence>
<dbReference type="KEGG" id="crx:CRECT_0456"/>
<dbReference type="InterPro" id="IPR001697">
    <property type="entry name" value="Pyr_Knase"/>
</dbReference>
<evidence type="ECO:0000256" key="4">
    <source>
        <dbReference type="ARBA" id="ARBA00022679"/>
    </source>
</evidence>
<comment type="catalytic activity">
    <reaction evidence="13">
        <text>pyruvate + ATP = phosphoenolpyruvate + ADP + H(+)</text>
        <dbReference type="Rhea" id="RHEA:18157"/>
        <dbReference type="ChEBI" id="CHEBI:15361"/>
        <dbReference type="ChEBI" id="CHEBI:15378"/>
        <dbReference type="ChEBI" id="CHEBI:30616"/>
        <dbReference type="ChEBI" id="CHEBI:58702"/>
        <dbReference type="ChEBI" id="CHEBI:456216"/>
        <dbReference type="EC" id="2.7.1.40"/>
    </reaction>
</comment>
<keyword evidence="5" id="KW-0479">Metal-binding</keyword>
<dbReference type="GO" id="GO:0000287">
    <property type="term" value="F:magnesium ion binding"/>
    <property type="evidence" value="ECO:0007669"/>
    <property type="project" value="UniProtKB-UniRule"/>
</dbReference>
<dbReference type="InterPro" id="IPR015795">
    <property type="entry name" value="Pyrv_Knase_C"/>
</dbReference>
<dbReference type="EC" id="2.7.1.40" evidence="3 12"/>
<evidence type="ECO:0000256" key="13">
    <source>
        <dbReference type="RuleBase" id="RU000504"/>
    </source>
</evidence>
<evidence type="ECO:0000256" key="10">
    <source>
        <dbReference type="ARBA" id="ARBA00023152"/>
    </source>
</evidence>
<evidence type="ECO:0000256" key="5">
    <source>
        <dbReference type="ARBA" id="ARBA00022723"/>
    </source>
</evidence>
<dbReference type="UniPathway" id="UPA00109">
    <property type="reaction ID" value="UER00188"/>
</dbReference>
<evidence type="ECO:0000256" key="12">
    <source>
        <dbReference type="NCBIfam" id="TIGR01064"/>
    </source>
</evidence>
<dbReference type="Gene3D" id="3.20.20.60">
    <property type="entry name" value="Phosphoenolpyruvate-binding domains"/>
    <property type="match status" value="1"/>
</dbReference>
<proteinExistence type="inferred from homology"/>
<dbReference type="GO" id="GO:0016301">
    <property type="term" value="F:kinase activity"/>
    <property type="evidence" value="ECO:0007669"/>
    <property type="project" value="UniProtKB-KW"/>
</dbReference>
<comment type="pathway">
    <text evidence="1 13">Carbohydrate degradation; glycolysis; pyruvate from D-glyceraldehyde 3-phosphate: step 5/5.</text>
</comment>
<dbReference type="PANTHER" id="PTHR11817">
    <property type="entry name" value="PYRUVATE KINASE"/>
    <property type="match status" value="1"/>
</dbReference>
<dbReference type="NCBIfam" id="NF004491">
    <property type="entry name" value="PRK05826.1"/>
    <property type="match status" value="1"/>
</dbReference>
<dbReference type="Gene3D" id="2.40.33.10">
    <property type="entry name" value="PK beta-barrel domain-like"/>
    <property type="match status" value="1"/>
</dbReference>
<evidence type="ECO:0000256" key="7">
    <source>
        <dbReference type="ARBA" id="ARBA00022777"/>
    </source>
</evidence>
<organism evidence="16 17">
    <name type="scientific">Campylobacter rectus</name>
    <name type="common">Wolinella recta</name>
    <dbReference type="NCBI Taxonomy" id="203"/>
    <lineage>
        <taxon>Bacteria</taxon>
        <taxon>Pseudomonadati</taxon>
        <taxon>Campylobacterota</taxon>
        <taxon>Epsilonproteobacteria</taxon>
        <taxon>Campylobacterales</taxon>
        <taxon>Campylobacteraceae</taxon>
        <taxon>Campylobacter</taxon>
    </lineage>
</organism>
<dbReference type="InterPro" id="IPR015793">
    <property type="entry name" value="Pyrv_Knase_brl"/>
</dbReference>
<evidence type="ECO:0000256" key="1">
    <source>
        <dbReference type="ARBA" id="ARBA00004997"/>
    </source>
</evidence>
<dbReference type="Pfam" id="PF00224">
    <property type="entry name" value="PK"/>
    <property type="match status" value="1"/>
</dbReference>
<dbReference type="SUPFAM" id="SSF50800">
    <property type="entry name" value="PK beta-barrel domain-like"/>
    <property type="match status" value="1"/>
</dbReference>
<evidence type="ECO:0000256" key="11">
    <source>
        <dbReference type="ARBA" id="ARBA00023317"/>
    </source>
</evidence>
<dbReference type="NCBIfam" id="TIGR01064">
    <property type="entry name" value="pyruv_kin"/>
    <property type="match status" value="1"/>
</dbReference>
<dbReference type="NCBIfam" id="NF004978">
    <property type="entry name" value="PRK06354.1"/>
    <property type="match status" value="1"/>
</dbReference>
<evidence type="ECO:0000259" key="15">
    <source>
        <dbReference type="Pfam" id="PF02887"/>
    </source>
</evidence>
<keyword evidence="7 13" id="KW-0418">Kinase</keyword>
<gene>
    <name evidence="16" type="primary">pykF</name>
    <name evidence="16" type="ORF">CRECT_0456</name>
</gene>
<evidence type="ECO:0000256" key="8">
    <source>
        <dbReference type="ARBA" id="ARBA00022840"/>
    </source>
</evidence>
<dbReference type="Proteomes" id="UP000502377">
    <property type="component" value="Chromosome"/>
</dbReference>
<dbReference type="SUPFAM" id="SSF51621">
    <property type="entry name" value="Phosphoenolpyruvate/pyruvate domain"/>
    <property type="match status" value="1"/>
</dbReference>
<dbReference type="GO" id="GO:0030955">
    <property type="term" value="F:potassium ion binding"/>
    <property type="evidence" value="ECO:0007669"/>
    <property type="project" value="UniProtKB-UniRule"/>
</dbReference>
<dbReference type="GO" id="GO:0005524">
    <property type="term" value="F:ATP binding"/>
    <property type="evidence" value="ECO:0007669"/>
    <property type="project" value="UniProtKB-KW"/>
</dbReference>
<sequence>MRKKTKILATIGPASQSEEVIERLALAGVNAFRLNFSHGSHEYHKETIKKIRRVEAKIGHRIGIFQDICGPKIRVGKLKEPFRLKVGDAIEVHKEEILGEKNGEHSYKISINQPQILPLLKEGEYIYLCDGSIRAKIECPGENVVLARIENDGILNSNKGVNFPNTKINIDVITPKDFEDMKFGAASGVNFVAISFVQNANDVIKAREILQSFGSRAKIYAKIEKFDAVENIDEIIEASDGIMVARGDLGIEVPYYKVPTIQKLIIKKANEASKPVITATQMMLSMAEHETATRAEISDVANAVLDGTDAVMLSEESAIGKNPVAVVQAMRNTIIQTQQIYPFNKFDKFERYDDIDVVAASSARLAVQLDVDSIVSITSSGKSVLKMARYRANKDIVAITHDEETAHQLTLAWGVTPAFVLGRDDLDLLVANSIRKAAELGFVDRDKSYIMTAGYPVGVAGSTNFIRILKREQIDYYIELAQKRKKG</sequence>
<dbReference type="RefSeq" id="WP_004320090.1">
    <property type="nucleotide sequence ID" value="NZ_CP012543.1"/>
</dbReference>
<feature type="domain" description="Pyruvate kinase C-terminal" evidence="15">
    <location>
        <begin position="357"/>
        <end position="469"/>
    </location>
</feature>
<keyword evidence="10 13" id="KW-0324">Glycolysis</keyword>
<dbReference type="InterPro" id="IPR011037">
    <property type="entry name" value="Pyrv_Knase-like_insert_dom_sf"/>
</dbReference>
<keyword evidence="9 13" id="KW-0460">Magnesium</keyword>
<protein>
    <recommendedName>
        <fullName evidence="3 12">Pyruvate kinase</fullName>
        <ecNumber evidence="3 12">2.7.1.40</ecNumber>
    </recommendedName>
</protein>
<dbReference type="InterPro" id="IPR015813">
    <property type="entry name" value="Pyrv/PenolPyrv_kinase-like_dom"/>
</dbReference>
<dbReference type="EMBL" id="CP012543">
    <property type="protein sequence ID" value="QCD46147.1"/>
    <property type="molecule type" value="Genomic_DNA"/>
</dbReference>
<dbReference type="InterPro" id="IPR036918">
    <property type="entry name" value="Pyrv_Knase_C_sf"/>
</dbReference>
<dbReference type="Pfam" id="PF02887">
    <property type="entry name" value="PK_C"/>
    <property type="match status" value="1"/>
</dbReference>
<keyword evidence="8" id="KW-0067">ATP-binding</keyword>
<keyword evidence="11 16" id="KW-0670">Pyruvate</keyword>
<dbReference type="Gene3D" id="3.40.1380.20">
    <property type="entry name" value="Pyruvate kinase, C-terminal domain"/>
    <property type="match status" value="1"/>
</dbReference>
<keyword evidence="6" id="KW-0547">Nucleotide-binding</keyword>
<dbReference type="SUPFAM" id="SSF52935">
    <property type="entry name" value="PK C-terminal domain-like"/>
    <property type="match status" value="1"/>
</dbReference>
<evidence type="ECO:0000256" key="3">
    <source>
        <dbReference type="ARBA" id="ARBA00012142"/>
    </source>
</evidence>